<dbReference type="GeneID" id="36574137"/>
<dbReference type="AlphaFoldDB" id="A0A2T3AQB0"/>
<dbReference type="Proteomes" id="UP000241818">
    <property type="component" value="Unassembled WGS sequence"/>
</dbReference>
<protein>
    <recommendedName>
        <fullName evidence="4">NAD(P)-binding domain-containing protein</fullName>
    </recommendedName>
</protein>
<dbReference type="PANTHER" id="PTHR40129:SF2">
    <property type="entry name" value="KETOPANTOATE REDUCTASE N-TERMINAL DOMAIN-CONTAINING PROTEIN"/>
    <property type="match status" value="1"/>
</dbReference>
<evidence type="ECO:0000313" key="2">
    <source>
        <dbReference type="EMBL" id="PSS07189.1"/>
    </source>
</evidence>
<reference evidence="2 3" key="1">
    <citation type="journal article" date="2018" name="New Phytol.">
        <title>Comparative genomics and transcriptomics depict ericoid mycorrhizal fungi as versatile saprotrophs and plant mutualists.</title>
        <authorList>
            <person name="Martino E."/>
            <person name="Morin E."/>
            <person name="Grelet G.A."/>
            <person name="Kuo A."/>
            <person name="Kohler A."/>
            <person name="Daghino S."/>
            <person name="Barry K.W."/>
            <person name="Cichocki N."/>
            <person name="Clum A."/>
            <person name="Dockter R.B."/>
            <person name="Hainaut M."/>
            <person name="Kuo R.C."/>
            <person name="LaButti K."/>
            <person name="Lindahl B.D."/>
            <person name="Lindquist E.A."/>
            <person name="Lipzen A."/>
            <person name="Khouja H.R."/>
            <person name="Magnuson J."/>
            <person name="Murat C."/>
            <person name="Ohm R.A."/>
            <person name="Singer S.W."/>
            <person name="Spatafora J.W."/>
            <person name="Wang M."/>
            <person name="Veneault-Fourrey C."/>
            <person name="Henrissat B."/>
            <person name="Grigoriev I.V."/>
            <person name="Martin F.M."/>
            <person name="Perotto S."/>
        </authorList>
    </citation>
    <scope>NUCLEOTIDE SEQUENCE [LARGE SCALE GENOMIC DNA]</scope>
    <source>
        <strain evidence="2 3">ATCC 22711</strain>
    </source>
</reference>
<feature type="signal peptide" evidence="1">
    <location>
        <begin position="1"/>
        <end position="18"/>
    </location>
</feature>
<evidence type="ECO:0008006" key="4">
    <source>
        <dbReference type="Google" id="ProtNLM"/>
    </source>
</evidence>
<dbReference type="PANTHER" id="PTHR40129">
    <property type="entry name" value="KETOPANTOATE REDUCTASE N-TERMINAL DOMAIN-CONTAINING PROTEIN"/>
    <property type="match status" value="1"/>
</dbReference>
<dbReference type="InParanoid" id="A0A2T3AQB0"/>
<evidence type="ECO:0000256" key="1">
    <source>
        <dbReference type="SAM" id="SignalP"/>
    </source>
</evidence>
<dbReference type="Gene3D" id="3.40.50.720">
    <property type="entry name" value="NAD(P)-binding Rossmann-like Domain"/>
    <property type="match status" value="1"/>
</dbReference>
<accession>A0A2T3AQB0</accession>
<dbReference type="EMBL" id="KZ679019">
    <property type="protein sequence ID" value="PSS07189.1"/>
    <property type="molecule type" value="Genomic_DNA"/>
</dbReference>
<evidence type="ECO:0000313" key="3">
    <source>
        <dbReference type="Proteomes" id="UP000241818"/>
    </source>
</evidence>
<sequence length="281" mass="31845">MAPTKLDLLILGAGWTSTFLIPLLEKEGISYAATTTTGRDGTYKFRFEGSEKNEKDNQEQYAALPTAKTVLITFPLRGEHQSTHLYNSYVETHNPDNAPYQFVQLGSTGIFTIPNQDLWVTRHSRYDKSNARAIAEDELLQLGGCVLNLSGLWGGARQPRNWIDRVASTKEKLKEKTSLHLIHGHDVARAIVAVHRNFSRAMGQRFMLTDLLVHDWWALILGFCGEDSEKNEKPPQIEWIRELMADNHIKALPRSMEQLGRCYDSQSKTFTGDLSFEFSDS</sequence>
<proteinExistence type="predicted"/>
<keyword evidence="1" id="KW-0732">Signal</keyword>
<gene>
    <name evidence="2" type="ORF">M430DRAFT_31764</name>
</gene>
<feature type="chain" id="PRO_5015768573" description="NAD(P)-binding domain-containing protein" evidence="1">
    <location>
        <begin position="19"/>
        <end position="281"/>
    </location>
</feature>
<organism evidence="2 3">
    <name type="scientific">Amorphotheca resinae ATCC 22711</name>
    <dbReference type="NCBI Taxonomy" id="857342"/>
    <lineage>
        <taxon>Eukaryota</taxon>
        <taxon>Fungi</taxon>
        <taxon>Dikarya</taxon>
        <taxon>Ascomycota</taxon>
        <taxon>Pezizomycotina</taxon>
        <taxon>Leotiomycetes</taxon>
        <taxon>Helotiales</taxon>
        <taxon>Amorphothecaceae</taxon>
        <taxon>Amorphotheca</taxon>
    </lineage>
</organism>
<dbReference type="STRING" id="857342.A0A2T3AQB0"/>
<dbReference type="RefSeq" id="XP_024716845.1">
    <property type="nucleotide sequence ID" value="XM_024866056.1"/>
</dbReference>
<keyword evidence="3" id="KW-1185">Reference proteome</keyword>
<name>A0A2T3AQB0_AMORE</name>
<dbReference type="OrthoDB" id="674948at2759"/>